<feature type="compositionally biased region" description="Basic and acidic residues" evidence="2">
    <location>
        <begin position="8"/>
        <end position="21"/>
    </location>
</feature>
<dbReference type="PANTHER" id="PTHR21349:SF0">
    <property type="entry name" value="LARGE RIBOSOMAL SUBUNIT PROTEIN BL21M"/>
    <property type="match status" value="1"/>
</dbReference>
<protein>
    <recommendedName>
        <fullName evidence="1">Large ribosomal subunit protein bL21m</fullName>
    </recommendedName>
</protein>
<proteinExistence type="predicted"/>
<dbReference type="PANTHER" id="PTHR21349">
    <property type="entry name" value="50S RIBOSOMAL PROTEIN L21"/>
    <property type="match status" value="1"/>
</dbReference>
<evidence type="ECO:0000256" key="2">
    <source>
        <dbReference type="SAM" id="MobiDB-lite"/>
    </source>
</evidence>
<evidence type="ECO:0000256" key="1">
    <source>
        <dbReference type="ARBA" id="ARBA00044129"/>
    </source>
</evidence>
<accession>A0A8J2KGQ8</accession>
<organism evidence="3 4">
    <name type="scientific">Allacma fusca</name>
    <dbReference type="NCBI Taxonomy" id="39272"/>
    <lineage>
        <taxon>Eukaryota</taxon>
        <taxon>Metazoa</taxon>
        <taxon>Ecdysozoa</taxon>
        <taxon>Arthropoda</taxon>
        <taxon>Hexapoda</taxon>
        <taxon>Collembola</taxon>
        <taxon>Symphypleona</taxon>
        <taxon>Sminthuridae</taxon>
        <taxon>Allacma</taxon>
    </lineage>
</organism>
<gene>
    <name evidence="3" type="ORF">AFUS01_LOCUS26832</name>
</gene>
<dbReference type="EMBL" id="CAJVCH010363398">
    <property type="protein sequence ID" value="CAG7816202.1"/>
    <property type="molecule type" value="Genomic_DNA"/>
</dbReference>
<dbReference type="Pfam" id="PF00829">
    <property type="entry name" value="Ribosomal_L21p"/>
    <property type="match status" value="1"/>
</dbReference>
<dbReference type="OrthoDB" id="5994at2759"/>
<name>A0A8J2KGQ8_9HEXA</name>
<keyword evidence="4" id="KW-1185">Reference proteome</keyword>
<feature type="region of interest" description="Disordered" evidence="2">
    <location>
        <begin position="1"/>
        <end position="32"/>
    </location>
</feature>
<dbReference type="InterPro" id="IPR028909">
    <property type="entry name" value="bL21-like"/>
</dbReference>
<dbReference type="GO" id="GO:0003735">
    <property type="term" value="F:structural constituent of ribosome"/>
    <property type="evidence" value="ECO:0007669"/>
    <property type="project" value="TreeGrafter"/>
</dbReference>
<reference evidence="3" key="1">
    <citation type="submission" date="2021-06" db="EMBL/GenBank/DDBJ databases">
        <authorList>
            <person name="Hodson N. C."/>
            <person name="Mongue J. A."/>
            <person name="Jaron S. K."/>
        </authorList>
    </citation>
    <scope>NUCLEOTIDE SEQUENCE</scope>
</reference>
<comment type="caution">
    <text evidence="3">The sequence shown here is derived from an EMBL/GenBank/DDBJ whole genome shotgun (WGS) entry which is preliminary data.</text>
</comment>
<dbReference type="AlphaFoldDB" id="A0A8J2KGQ8"/>
<dbReference type="GO" id="GO:0005762">
    <property type="term" value="C:mitochondrial large ribosomal subunit"/>
    <property type="evidence" value="ECO:0007669"/>
    <property type="project" value="TreeGrafter"/>
</dbReference>
<evidence type="ECO:0000313" key="3">
    <source>
        <dbReference type="EMBL" id="CAG7816202.1"/>
    </source>
</evidence>
<evidence type="ECO:0000313" key="4">
    <source>
        <dbReference type="Proteomes" id="UP000708208"/>
    </source>
</evidence>
<sequence length="180" mass="21281">MRRRRPRPPKDQTHHYPDYMHESMPNQEDNEETTAISKNVFENINQQIAERSHGRLFAVIQLAGKQFKVSQEDIIIVQGYWAPTVGDQIRLEKVLLAGSVDFTLLGRPMLPRDLVRIEATVIEKKLSYTKLRFLLIKRKNHRRLKFYKTPYTMVRINSIEFDGLVNERKEIEGERNTILY</sequence>
<dbReference type="Proteomes" id="UP000708208">
    <property type="component" value="Unassembled WGS sequence"/>
</dbReference>